<organism evidence="2 3">
    <name type="scientific">Kouleothrix aurantiaca</name>
    <dbReference type="NCBI Taxonomy" id="186479"/>
    <lineage>
        <taxon>Bacteria</taxon>
        <taxon>Bacillati</taxon>
        <taxon>Chloroflexota</taxon>
        <taxon>Chloroflexia</taxon>
        <taxon>Chloroflexales</taxon>
        <taxon>Roseiflexineae</taxon>
        <taxon>Roseiflexaceae</taxon>
        <taxon>Kouleothrix</taxon>
    </lineage>
</organism>
<dbReference type="Pfam" id="PF20226">
    <property type="entry name" value="DUF6585"/>
    <property type="match status" value="1"/>
</dbReference>
<evidence type="ECO:0000256" key="1">
    <source>
        <dbReference type="SAM" id="Phobius"/>
    </source>
</evidence>
<feature type="transmembrane region" description="Helical" evidence="1">
    <location>
        <begin position="27"/>
        <end position="49"/>
    </location>
</feature>
<gene>
    <name evidence="2" type="ORF">SE17_24200</name>
</gene>
<protein>
    <submittedName>
        <fullName evidence="2">Uncharacterized protein</fullName>
    </submittedName>
</protein>
<name>A0A0P9DDP8_9CHLR</name>
<dbReference type="EMBL" id="LJCR01001160">
    <property type="protein sequence ID" value="KPV50913.1"/>
    <property type="molecule type" value="Genomic_DNA"/>
</dbReference>
<dbReference type="InterPro" id="IPR046492">
    <property type="entry name" value="DUF6585"/>
</dbReference>
<sequence>MIQPMNPEVYQLGTPTATYQPSARRQIIGKIAGVVMAVAGVAIVFFDMAQYRPSGFFVLGGLLLALGMWAFWVNHRNTGMMVQVFPDGLASTARGTTEIVRWDDITEVLQQVTKHYTNGVYTGTTHIYTVRRAGKPELKFNDALQNVEALGNTIQEQTYKRLLLRAIEAYNAGAVLHFGKLSVSKQGLSNGKETLAWPEIKGVKLDKGVISVSKEGKWLNWASVTVAQTPNIFVFTALVDAIAGIK</sequence>
<proteinExistence type="predicted"/>
<evidence type="ECO:0000313" key="3">
    <source>
        <dbReference type="Proteomes" id="UP000050509"/>
    </source>
</evidence>
<reference evidence="2 3" key="1">
    <citation type="submission" date="2015-09" db="EMBL/GenBank/DDBJ databases">
        <title>Draft genome sequence of Kouleothrix aurantiaca JCM 19913.</title>
        <authorList>
            <person name="Hemp J."/>
        </authorList>
    </citation>
    <scope>NUCLEOTIDE SEQUENCE [LARGE SCALE GENOMIC DNA]</scope>
    <source>
        <strain evidence="2 3">COM-B</strain>
    </source>
</reference>
<feature type="transmembrane region" description="Helical" evidence="1">
    <location>
        <begin position="55"/>
        <end position="73"/>
    </location>
</feature>
<keyword evidence="1" id="KW-1133">Transmembrane helix</keyword>
<keyword evidence="1" id="KW-0472">Membrane</keyword>
<comment type="caution">
    <text evidence="2">The sequence shown here is derived from an EMBL/GenBank/DDBJ whole genome shotgun (WGS) entry which is preliminary data.</text>
</comment>
<evidence type="ECO:0000313" key="2">
    <source>
        <dbReference type="EMBL" id="KPV50913.1"/>
    </source>
</evidence>
<dbReference type="AlphaFoldDB" id="A0A0P9DDP8"/>
<keyword evidence="1" id="KW-0812">Transmembrane</keyword>
<dbReference type="Proteomes" id="UP000050509">
    <property type="component" value="Unassembled WGS sequence"/>
</dbReference>
<accession>A0A0P9DDP8</accession>
<keyword evidence="3" id="KW-1185">Reference proteome</keyword>